<dbReference type="PATRIC" id="fig|1609559.3.peg.946"/>
<gene>
    <name evidence="1" type="ORF">TQ32_04540</name>
</gene>
<evidence type="ECO:0000313" key="2">
    <source>
        <dbReference type="Proteomes" id="UP000070587"/>
    </source>
</evidence>
<reference evidence="1 2" key="2">
    <citation type="journal article" date="2016" name="Int. J. Syst. Evol. Microbiol.">
        <title>Pyrococcus kukulkanii sp. nov., a hyperthermophilic, piezophilic archaeon isolated from a deep-sea hydrothermal vent.</title>
        <authorList>
            <person name="Callac N."/>
            <person name="Oger P."/>
            <person name="Lesongeur F."/>
            <person name="Rattray J.E."/>
            <person name="Vannier P."/>
            <person name="Michoud G."/>
            <person name="Beauverger M."/>
            <person name="Gayet N."/>
            <person name="Rouxel O."/>
            <person name="Jebbar M."/>
            <person name="Godfroy A."/>
        </authorList>
    </citation>
    <scope>NUCLEOTIDE SEQUENCE [LARGE SCALE GENOMIC DNA]</scope>
    <source>
        <strain evidence="1 2">NCB100</strain>
    </source>
</reference>
<dbReference type="OrthoDB" id="102377at2157"/>
<dbReference type="AlphaFoldDB" id="A0A127BAK1"/>
<evidence type="ECO:0000313" key="1">
    <source>
        <dbReference type="EMBL" id="AMM53829.1"/>
    </source>
</evidence>
<reference evidence="2" key="1">
    <citation type="submission" date="2015-02" db="EMBL/GenBank/DDBJ databases">
        <title>Pyrococcus kukulkanii sp. nov., a novel hyperthermophilic archaeon isolated from a deep-sea hydrothermal vent at the Guaymas Basin.</title>
        <authorList>
            <person name="Oger P.M."/>
            <person name="Callac N."/>
            <person name="Jebbar M."/>
            <person name="Godfroy A."/>
        </authorList>
    </citation>
    <scope>NUCLEOTIDE SEQUENCE [LARGE SCALE GENOMIC DNA]</scope>
    <source>
        <strain evidence="2">NCB100</strain>
    </source>
</reference>
<name>A0A127BAK1_9EURY</name>
<dbReference type="EMBL" id="CP010835">
    <property type="protein sequence ID" value="AMM53829.1"/>
    <property type="molecule type" value="Genomic_DNA"/>
</dbReference>
<accession>A0A127BAK1</accession>
<organism evidence="1 2">
    <name type="scientific">Pyrococcus kukulkanii</name>
    <dbReference type="NCBI Taxonomy" id="1609559"/>
    <lineage>
        <taxon>Archaea</taxon>
        <taxon>Methanobacteriati</taxon>
        <taxon>Methanobacteriota</taxon>
        <taxon>Thermococci</taxon>
        <taxon>Thermococcales</taxon>
        <taxon>Thermococcaceae</taxon>
        <taxon>Pyrococcus</taxon>
    </lineage>
</organism>
<sequence>MPGEKTLHDLVRDEIVNILRFYGFTAGYERPARIPEGGWGRADVVGHNGNITIGVEIVDTGDVARDAKKLVLNKYTYKYIVVLNYPKKVDVVIVDGEKVKVVDFESFEHELRRDLGIPPDYPYYSQPKVERVPEVCVQTPRDAISRVIEELQDIGLENFVDDVLDAMARIYISKHLQVEKRVGYNPAVGPIGPQEYKPVNVPPQVLSILEKLGYVQTERGGTGYDRKLIAKPTEEGSKLGHQLILERIEKHKERLYDLIRAYEDKIWIILHGSLVCEGSEKQSIQYVIHELERLYDGGAYLPRKRTEDLLEIASKSRILGMSPYAIIGYPCELPHSPIILLFSSFLAYSSLRELALRFFGELEKYGLAMEDYRYDSRWRPFEHVYKAPKEVFDYFTTRTEAPASLAYYAQQFGVYYILLQVSKATGRDLYEKLTSFLEISESMVAEVLAEMNRLGITSRLIDKPDKAPFIILDEKQFKSHIRHKLSEIAKIFAR</sequence>
<dbReference type="GeneID" id="28491077"/>
<dbReference type="RefSeq" id="WP_068321578.1">
    <property type="nucleotide sequence ID" value="NZ_CP010835.1"/>
</dbReference>
<protein>
    <submittedName>
        <fullName evidence="1">Uncharacterized protein</fullName>
    </submittedName>
</protein>
<dbReference type="KEGG" id="pyc:TQ32_04540"/>
<dbReference type="Proteomes" id="UP000070587">
    <property type="component" value="Chromosome"/>
</dbReference>
<proteinExistence type="predicted"/>